<dbReference type="STRING" id="380248.SAMN05216251_12856"/>
<evidence type="ECO:0000256" key="1">
    <source>
        <dbReference type="SAM" id="MobiDB-lite"/>
    </source>
</evidence>
<dbReference type="EMBL" id="FONG01000028">
    <property type="protein sequence ID" value="SFF77512.1"/>
    <property type="molecule type" value="Genomic_DNA"/>
</dbReference>
<evidence type="ECO:0000313" key="2">
    <source>
        <dbReference type="EMBL" id="SFF77512.1"/>
    </source>
</evidence>
<dbReference type="InterPro" id="IPR056546">
    <property type="entry name" value="MreB_MamK-like"/>
</dbReference>
<keyword evidence="3" id="KW-1185">Reference proteome</keyword>
<sequence>MRPVVGRDGSGTRVRVGGLLWWALDEIRVRVTGRSARFSQVVLELAWNPGPGADNALAADVLRGGFAKRAQLWAPTGSVVFVAPGAGAHPGVEPAVEAARGLWPEAVVTVVDEAVAALAGAALGTEPCACVVVHLDARRTSVAVVAGREVGMARLVPGGALGLAEAVAGHAWTRHRLEVGHEEAWAAVVHGGAFAPSPPGREPGPVHGARIIGYGLCPRRSETVVLSSAELREVMGPAYRAVGDAVARVLREVPPDTARRAAHGGLLLTGPHPPGVEDRVADLTGLTVHRVAEPDAGFDHPQVLLDGVDRLLAANPPAPAVPAAGPDQDDDASRQKPLMNLLRLLPPHGPDAGDW</sequence>
<proteinExistence type="predicted"/>
<organism evidence="2 3">
    <name type="scientific">Actinacidiphila alni</name>
    <dbReference type="NCBI Taxonomy" id="380248"/>
    <lineage>
        <taxon>Bacteria</taxon>
        <taxon>Bacillati</taxon>
        <taxon>Actinomycetota</taxon>
        <taxon>Actinomycetes</taxon>
        <taxon>Kitasatosporales</taxon>
        <taxon>Streptomycetaceae</taxon>
        <taxon>Actinacidiphila</taxon>
    </lineage>
</organism>
<dbReference type="Pfam" id="PF06723">
    <property type="entry name" value="MreB_Mbl"/>
    <property type="match status" value="1"/>
</dbReference>
<feature type="region of interest" description="Disordered" evidence="1">
    <location>
        <begin position="316"/>
        <end position="355"/>
    </location>
</feature>
<dbReference type="Proteomes" id="UP000199323">
    <property type="component" value="Unassembled WGS sequence"/>
</dbReference>
<reference evidence="2 3" key="1">
    <citation type="submission" date="2016-10" db="EMBL/GenBank/DDBJ databases">
        <authorList>
            <person name="de Groot N.N."/>
        </authorList>
    </citation>
    <scope>NUCLEOTIDE SEQUENCE [LARGE SCALE GENOMIC DNA]</scope>
    <source>
        <strain evidence="2 3">CGMCC 4.3510</strain>
    </source>
</reference>
<accession>A0A1I2LDP1</accession>
<dbReference type="AlphaFoldDB" id="A0A1I2LDP1"/>
<protein>
    <submittedName>
        <fullName evidence="2">MreB/Mbl protein</fullName>
    </submittedName>
</protein>
<gene>
    <name evidence="2" type="ORF">SAMN05216251_12856</name>
</gene>
<evidence type="ECO:0000313" key="3">
    <source>
        <dbReference type="Proteomes" id="UP000199323"/>
    </source>
</evidence>
<name>A0A1I2LDP1_9ACTN</name>